<keyword evidence="7 10" id="KW-0804">Transcription</keyword>
<organism evidence="14 15">
    <name type="scientific">Dermatophagoides pteronyssinus</name>
    <name type="common">European house dust mite</name>
    <dbReference type="NCBI Taxonomy" id="6956"/>
    <lineage>
        <taxon>Eukaryota</taxon>
        <taxon>Metazoa</taxon>
        <taxon>Ecdysozoa</taxon>
        <taxon>Arthropoda</taxon>
        <taxon>Chelicerata</taxon>
        <taxon>Arachnida</taxon>
        <taxon>Acari</taxon>
        <taxon>Acariformes</taxon>
        <taxon>Sarcoptiformes</taxon>
        <taxon>Astigmata</taxon>
        <taxon>Psoroptidia</taxon>
        <taxon>Analgoidea</taxon>
        <taxon>Pyroglyphidae</taxon>
        <taxon>Dermatophagoidinae</taxon>
        <taxon>Dermatophagoides</taxon>
    </lineage>
</organism>
<dbReference type="GO" id="GO:0043565">
    <property type="term" value="F:sequence-specific DNA binding"/>
    <property type="evidence" value="ECO:0007669"/>
    <property type="project" value="InterPro"/>
</dbReference>
<dbReference type="Gene3D" id="3.30.50.10">
    <property type="entry name" value="Erythroid Transcription Factor GATA-1, subunit A"/>
    <property type="match status" value="1"/>
</dbReference>
<dbReference type="InterPro" id="IPR035500">
    <property type="entry name" value="NHR-like_dom_sf"/>
</dbReference>
<name>A0A6P6XN71_DERPT</name>
<dbReference type="AlphaFoldDB" id="A0A6P6XN71"/>
<dbReference type="InParanoid" id="A0A6P6XN71"/>
<dbReference type="PRINTS" id="PR00398">
    <property type="entry name" value="STRDHORMONER"/>
</dbReference>
<comment type="subcellular location">
    <subcellularLocation>
        <location evidence="1 10">Nucleus</location>
    </subcellularLocation>
</comment>
<accession>A0A6P6XN71</accession>
<feature type="compositionally biased region" description="Basic and acidic residues" evidence="11">
    <location>
        <begin position="395"/>
        <end position="405"/>
    </location>
</feature>
<evidence type="ECO:0000256" key="1">
    <source>
        <dbReference type="ARBA" id="ARBA00004123"/>
    </source>
</evidence>
<dbReference type="FunFam" id="3.30.50.10:FF:000019">
    <property type="entry name" value="Nuclear receptor subfamily 2 group E member"/>
    <property type="match status" value="1"/>
</dbReference>
<feature type="region of interest" description="Disordered" evidence="11">
    <location>
        <begin position="375"/>
        <end position="413"/>
    </location>
</feature>
<dbReference type="InterPro" id="IPR050274">
    <property type="entry name" value="Nuclear_hormone_rcpt_NR2"/>
</dbReference>
<evidence type="ECO:0000256" key="8">
    <source>
        <dbReference type="ARBA" id="ARBA00023170"/>
    </source>
</evidence>
<dbReference type="OrthoDB" id="5873264at2759"/>
<dbReference type="GO" id="GO:0006357">
    <property type="term" value="P:regulation of transcription by RNA polymerase II"/>
    <property type="evidence" value="ECO:0007669"/>
    <property type="project" value="UniProtKB-ARBA"/>
</dbReference>
<reference evidence="15" key="1">
    <citation type="submission" date="2025-08" db="UniProtKB">
        <authorList>
            <consortium name="RefSeq"/>
        </authorList>
    </citation>
    <scope>IDENTIFICATION</scope>
    <source>
        <strain evidence="15">Airmid</strain>
    </source>
</reference>
<dbReference type="RefSeq" id="XP_027194925.1">
    <property type="nucleotide sequence ID" value="XM_027339124.1"/>
</dbReference>
<keyword evidence="9 10" id="KW-0539">Nucleus</keyword>
<dbReference type="PROSITE" id="PS51030">
    <property type="entry name" value="NUCLEAR_REC_DBD_2"/>
    <property type="match status" value="1"/>
</dbReference>
<dbReference type="GO" id="GO:0005634">
    <property type="term" value="C:nucleus"/>
    <property type="evidence" value="ECO:0007669"/>
    <property type="project" value="UniProtKB-SubCell"/>
</dbReference>
<keyword evidence="14" id="KW-1185">Reference proteome</keyword>
<dbReference type="SUPFAM" id="SSF57716">
    <property type="entry name" value="Glucocorticoid receptor-like (DNA-binding domain)"/>
    <property type="match status" value="1"/>
</dbReference>
<keyword evidence="5 10" id="KW-0805">Transcription regulation</keyword>
<feature type="domain" description="Nuclear receptor" evidence="12">
    <location>
        <begin position="12"/>
        <end position="91"/>
    </location>
</feature>
<evidence type="ECO:0000256" key="4">
    <source>
        <dbReference type="ARBA" id="ARBA00022833"/>
    </source>
</evidence>
<dbReference type="PRINTS" id="PR00047">
    <property type="entry name" value="STROIDFINGER"/>
</dbReference>
<evidence type="ECO:0000256" key="2">
    <source>
        <dbReference type="ARBA" id="ARBA00022723"/>
    </source>
</evidence>
<proteinExistence type="inferred from homology"/>
<comment type="similarity">
    <text evidence="10">Belongs to the nuclear hormone receptor family.</text>
</comment>
<evidence type="ECO:0000256" key="6">
    <source>
        <dbReference type="ARBA" id="ARBA00023125"/>
    </source>
</evidence>
<dbReference type="InterPro" id="IPR000536">
    <property type="entry name" value="Nucl_hrmn_rcpt_lig-bd"/>
</dbReference>
<sequence length="551" mass="62705">MRPTEKRERLLDIPCAVCGDRSSGKHYGIYSCDGCSGFFKRSIHRNRVYTCRAQADQHGKCPVDKTHRNQCRACRLRKCFEANMNKDAVQHERGPRKPKFLKETIKCGSDNNNNNNHHHNQVTTTIRSLSTSTTTTAKVTTTTTATTIGLANGHSIICNHLPGTNIDNGNSAGTTLAQSTKSFMNLENLTTNTHNNHHHHYDNHHQQLTLSTEITSDPGSFIIPTTTTTTTPSLSSSSISTNNNNCQLPIDSTTLNSLRLFDGSSKTSFANLINPFAGYNHFDFENKFNSLQEINLRLLVLTIQWIKNMPLFIRLDNNDQRSLFHDSWKELYIINLAHWTMTMNAVTLGDHFEQTVELYLNSLIDQSDFIDPIEINHNKDNDNDNNDDDDDDDDDKSKTIVDHHQKSSKSSIHNTNSKLNIKLDIQNIKQIIDQFKQLQLDGTECGCLKAIALFNPECKHLINKQDLLKLQEQAQCLLINYTNRKFKLQHQNGLTIDGTSGHKEFENRFERMLMMLPLLRCISIESIEDIFFNNLKGPLSIQVLIECIYNQ</sequence>
<dbReference type="Gene3D" id="1.10.565.10">
    <property type="entry name" value="Retinoid X Receptor"/>
    <property type="match status" value="1"/>
</dbReference>
<keyword evidence="2 10" id="KW-0479">Metal-binding</keyword>
<dbReference type="OMA" id="RCISIES"/>
<feature type="domain" description="NR LBD" evidence="13">
    <location>
        <begin position="226"/>
        <end position="551"/>
    </location>
</feature>
<dbReference type="GO" id="GO:0003700">
    <property type="term" value="F:DNA-binding transcription factor activity"/>
    <property type="evidence" value="ECO:0007669"/>
    <property type="project" value="InterPro"/>
</dbReference>
<dbReference type="Proteomes" id="UP000515146">
    <property type="component" value="Unplaced"/>
</dbReference>
<dbReference type="GO" id="GO:0008270">
    <property type="term" value="F:zinc ion binding"/>
    <property type="evidence" value="ECO:0007669"/>
    <property type="project" value="UniProtKB-KW"/>
</dbReference>
<dbReference type="InterPro" id="IPR013088">
    <property type="entry name" value="Znf_NHR/GATA"/>
</dbReference>
<dbReference type="InterPro" id="IPR001628">
    <property type="entry name" value="Znf_hrmn_rcpt"/>
</dbReference>
<evidence type="ECO:0000256" key="10">
    <source>
        <dbReference type="RuleBase" id="RU004334"/>
    </source>
</evidence>
<evidence type="ECO:0000259" key="13">
    <source>
        <dbReference type="PROSITE" id="PS51843"/>
    </source>
</evidence>
<keyword evidence="4 10" id="KW-0862">Zinc</keyword>
<dbReference type="Pfam" id="PF00104">
    <property type="entry name" value="Hormone_recep"/>
    <property type="match status" value="2"/>
</dbReference>
<keyword evidence="6 10" id="KW-0238">DNA-binding</keyword>
<protein>
    <submittedName>
        <fullName evidence="15">Nuclear receptor subfamily 2 group E member 1-like</fullName>
    </submittedName>
</protein>
<evidence type="ECO:0000259" key="12">
    <source>
        <dbReference type="PROSITE" id="PS51030"/>
    </source>
</evidence>
<evidence type="ECO:0000313" key="15">
    <source>
        <dbReference type="RefSeq" id="XP_027194925.1"/>
    </source>
</evidence>
<evidence type="ECO:0000256" key="11">
    <source>
        <dbReference type="SAM" id="MobiDB-lite"/>
    </source>
</evidence>
<dbReference type="SMART" id="SM00399">
    <property type="entry name" value="ZnF_C4"/>
    <property type="match status" value="1"/>
</dbReference>
<dbReference type="PROSITE" id="PS00031">
    <property type="entry name" value="NUCLEAR_REC_DBD_1"/>
    <property type="match status" value="1"/>
</dbReference>
<dbReference type="SMART" id="SM00430">
    <property type="entry name" value="HOLI"/>
    <property type="match status" value="1"/>
</dbReference>
<dbReference type="Pfam" id="PF00105">
    <property type="entry name" value="zf-C4"/>
    <property type="match status" value="1"/>
</dbReference>
<dbReference type="GO" id="GO:0032502">
    <property type="term" value="P:developmental process"/>
    <property type="evidence" value="ECO:0007669"/>
    <property type="project" value="UniProtKB-ARBA"/>
</dbReference>
<feature type="compositionally biased region" description="Acidic residues" evidence="11">
    <location>
        <begin position="383"/>
        <end position="394"/>
    </location>
</feature>
<evidence type="ECO:0000256" key="5">
    <source>
        <dbReference type="ARBA" id="ARBA00023015"/>
    </source>
</evidence>
<dbReference type="SUPFAM" id="SSF48508">
    <property type="entry name" value="Nuclear receptor ligand-binding domain"/>
    <property type="match status" value="1"/>
</dbReference>
<dbReference type="PANTHER" id="PTHR24083">
    <property type="entry name" value="NUCLEAR HORMONE RECEPTOR"/>
    <property type="match status" value="1"/>
</dbReference>
<keyword evidence="3 10" id="KW-0863">Zinc-finger</keyword>
<dbReference type="KEGG" id="dpte:113789570"/>
<dbReference type="InterPro" id="IPR001723">
    <property type="entry name" value="Nuclear_hrmn_rcpt"/>
</dbReference>
<dbReference type="PROSITE" id="PS51843">
    <property type="entry name" value="NR_LBD"/>
    <property type="match status" value="1"/>
</dbReference>
<evidence type="ECO:0000256" key="3">
    <source>
        <dbReference type="ARBA" id="ARBA00022771"/>
    </source>
</evidence>
<gene>
    <name evidence="15" type="primary">LOC113789570</name>
</gene>
<evidence type="ECO:0000313" key="14">
    <source>
        <dbReference type="Proteomes" id="UP000515146"/>
    </source>
</evidence>
<evidence type="ECO:0000256" key="7">
    <source>
        <dbReference type="ARBA" id="ARBA00023163"/>
    </source>
</evidence>
<evidence type="ECO:0000256" key="9">
    <source>
        <dbReference type="ARBA" id="ARBA00023242"/>
    </source>
</evidence>
<keyword evidence="8 10" id="KW-0675">Receptor</keyword>